<dbReference type="KEGG" id="bsc:COCSADRAFT_280488"/>
<reference evidence="2 3" key="1">
    <citation type="journal article" date="2012" name="PLoS Pathog.">
        <title>Diverse lifestyles and strategies of plant pathogenesis encoded in the genomes of eighteen Dothideomycetes fungi.</title>
        <authorList>
            <person name="Ohm R.A."/>
            <person name="Feau N."/>
            <person name="Henrissat B."/>
            <person name="Schoch C.L."/>
            <person name="Horwitz B.A."/>
            <person name="Barry K.W."/>
            <person name="Condon B.J."/>
            <person name="Copeland A.C."/>
            <person name="Dhillon B."/>
            <person name="Glaser F."/>
            <person name="Hesse C.N."/>
            <person name="Kosti I."/>
            <person name="LaButti K."/>
            <person name="Lindquist E.A."/>
            <person name="Lucas S."/>
            <person name="Salamov A.A."/>
            <person name="Bradshaw R.E."/>
            <person name="Ciuffetti L."/>
            <person name="Hamelin R.C."/>
            <person name="Kema G.H.J."/>
            <person name="Lawrence C."/>
            <person name="Scott J.A."/>
            <person name="Spatafora J.W."/>
            <person name="Turgeon B.G."/>
            <person name="de Wit P.J.G.M."/>
            <person name="Zhong S."/>
            <person name="Goodwin S.B."/>
            <person name="Grigoriev I.V."/>
        </authorList>
    </citation>
    <scope>NUCLEOTIDE SEQUENCE [LARGE SCALE GENOMIC DNA]</scope>
    <source>
        <strain evidence="3">ND90Pr / ATCC 201652</strain>
    </source>
</reference>
<evidence type="ECO:0000313" key="2">
    <source>
        <dbReference type="EMBL" id="EMD58345.1"/>
    </source>
</evidence>
<dbReference type="AlphaFoldDB" id="M2S7J2"/>
<organism evidence="2 3">
    <name type="scientific">Cochliobolus sativus (strain ND90Pr / ATCC 201652)</name>
    <name type="common">Common root rot and spot blotch fungus</name>
    <name type="synonym">Bipolaris sorokiniana</name>
    <dbReference type="NCBI Taxonomy" id="665912"/>
    <lineage>
        <taxon>Eukaryota</taxon>
        <taxon>Fungi</taxon>
        <taxon>Dikarya</taxon>
        <taxon>Ascomycota</taxon>
        <taxon>Pezizomycotina</taxon>
        <taxon>Dothideomycetes</taxon>
        <taxon>Pleosporomycetidae</taxon>
        <taxon>Pleosporales</taxon>
        <taxon>Pleosporineae</taxon>
        <taxon>Pleosporaceae</taxon>
        <taxon>Bipolaris</taxon>
    </lineage>
</organism>
<keyword evidence="3" id="KW-1185">Reference proteome</keyword>
<dbReference type="Proteomes" id="UP000016934">
    <property type="component" value="Unassembled WGS sequence"/>
</dbReference>
<name>M2S7J2_COCSN</name>
<proteinExistence type="predicted"/>
<dbReference type="GeneID" id="19135800"/>
<gene>
    <name evidence="2" type="ORF">COCSADRAFT_280488</name>
</gene>
<dbReference type="EMBL" id="KB445657">
    <property type="protein sequence ID" value="EMD58345.1"/>
    <property type="molecule type" value="Genomic_DNA"/>
</dbReference>
<evidence type="ECO:0008006" key="4">
    <source>
        <dbReference type="Google" id="ProtNLM"/>
    </source>
</evidence>
<feature type="signal peptide" evidence="1">
    <location>
        <begin position="1"/>
        <end position="19"/>
    </location>
</feature>
<dbReference type="RefSeq" id="XP_007705999.1">
    <property type="nucleotide sequence ID" value="XM_007707809.1"/>
</dbReference>
<feature type="chain" id="PRO_5004024774" description="Secreted protein" evidence="1">
    <location>
        <begin position="20"/>
        <end position="72"/>
    </location>
</feature>
<sequence>MLSLILFTVLLFFYRLEQSSECIGYRYCFQDETTPSKCRALLHDLLCPIYIVKCHYHYVLNIRFCGVLPGNE</sequence>
<keyword evidence="1" id="KW-0732">Signal</keyword>
<evidence type="ECO:0000256" key="1">
    <source>
        <dbReference type="SAM" id="SignalP"/>
    </source>
</evidence>
<protein>
    <recommendedName>
        <fullName evidence="4">Secreted protein</fullName>
    </recommendedName>
</protein>
<reference evidence="3" key="2">
    <citation type="journal article" date="2013" name="PLoS Genet.">
        <title>Comparative genome structure, secondary metabolite, and effector coding capacity across Cochliobolus pathogens.</title>
        <authorList>
            <person name="Condon B.J."/>
            <person name="Leng Y."/>
            <person name="Wu D."/>
            <person name="Bushley K.E."/>
            <person name="Ohm R.A."/>
            <person name="Otillar R."/>
            <person name="Martin J."/>
            <person name="Schackwitz W."/>
            <person name="Grimwood J."/>
            <person name="MohdZainudin N."/>
            <person name="Xue C."/>
            <person name="Wang R."/>
            <person name="Manning V.A."/>
            <person name="Dhillon B."/>
            <person name="Tu Z.J."/>
            <person name="Steffenson B.J."/>
            <person name="Salamov A."/>
            <person name="Sun H."/>
            <person name="Lowry S."/>
            <person name="LaButti K."/>
            <person name="Han J."/>
            <person name="Copeland A."/>
            <person name="Lindquist E."/>
            <person name="Barry K."/>
            <person name="Schmutz J."/>
            <person name="Baker S.E."/>
            <person name="Ciuffetti L.M."/>
            <person name="Grigoriev I.V."/>
            <person name="Zhong S."/>
            <person name="Turgeon B.G."/>
        </authorList>
    </citation>
    <scope>NUCLEOTIDE SEQUENCE [LARGE SCALE GENOMIC DNA]</scope>
    <source>
        <strain evidence="3">ND90Pr / ATCC 201652</strain>
    </source>
</reference>
<evidence type="ECO:0000313" key="3">
    <source>
        <dbReference type="Proteomes" id="UP000016934"/>
    </source>
</evidence>
<accession>M2S7J2</accession>
<dbReference type="HOGENOM" id="CLU_2722057_0_0_1"/>